<dbReference type="KEGG" id="ipo:Ilyop_1431"/>
<dbReference type="Proteomes" id="UP000006875">
    <property type="component" value="Chromosome"/>
</dbReference>
<evidence type="ECO:0000259" key="1">
    <source>
        <dbReference type="Pfam" id="PF13354"/>
    </source>
</evidence>
<sequence length="260" mass="30080">MQNEIVKIMKEYGDTVSVYAKNLSDNKVLVSHRCNKVFRSPTVMKIMVMVEALKEVEEGHNTLDDRIEIKETGISYLSLIRDLSISSYTLKDLIILMMTANDYTAINTLLNLFGLEKINNRIDKMGLLDTKVQRKMLDFYAIEKGKDNVTSIRDMSNILERIYNRSVFKYREISDFSVEMLKYQRVGRGVRNYIPEWESTYRSGEVGDFYHDIGIVFLENAHYILGVFVDDALDPLEALEIISRVKKAFLKNVSRKSDVS</sequence>
<dbReference type="InterPro" id="IPR045155">
    <property type="entry name" value="Beta-lactam_cat"/>
</dbReference>
<dbReference type="GO" id="GO:0030655">
    <property type="term" value="P:beta-lactam antibiotic catabolic process"/>
    <property type="evidence" value="ECO:0007669"/>
    <property type="project" value="InterPro"/>
</dbReference>
<dbReference type="Gene3D" id="3.40.710.10">
    <property type="entry name" value="DD-peptidase/beta-lactamase superfamily"/>
    <property type="match status" value="1"/>
</dbReference>
<dbReference type="AlphaFoldDB" id="E3HAM4"/>
<gene>
    <name evidence="2" type="ordered locus">Ilyop_1431</name>
</gene>
<dbReference type="InterPro" id="IPR012338">
    <property type="entry name" value="Beta-lactam/transpept-like"/>
</dbReference>
<protein>
    <submittedName>
        <fullName evidence="2">NLP/P60 protein</fullName>
    </submittedName>
</protein>
<name>E3HAM4_ILYPC</name>
<dbReference type="HOGENOM" id="CLU_031960_9_2_0"/>
<dbReference type="InterPro" id="IPR000871">
    <property type="entry name" value="Beta-lactam_class-A"/>
</dbReference>
<evidence type="ECO:0000313" key="3">
    <source>
        <dbReference type="Proteomes" id="UP000006875"/>
    </source>
</evidence>
<dbReference type="OrthoDB" id="9775096at2"/>
<keyword evidence="3" id="KW-1185">Reference proteome</keyword>
<dbReference type="STRING" id="572544.Ilyop_1431"/>
<accession>E3HAM4</accession>
<dbReference type="Pfam" id="PF13354">
    <property type="entry name" value="Beta-lactamase2"/>
    <property type="match status" value="1"/>
</dbReference>
<dbReference type="eggNOG" id="COG2367">
    <property type="taxonomic scope" value="Bacteria"/>
</dbReference>
<dbReference type="EMBL" id="CP002281">
    <property type="protein sequence ID" value="ADO83211.1"/>
    <property type="molecule type" value="Genomic_DNA"/>
</dbReference>
<dbReference type="PANTHER" id="PTHR35333">
    <property type="entry name" value="BETA-LACTAMASE"/>
    <property type="match status" value="1"/>
</dbReference>
<organism evidence="2 3">
    <name type="scientific">Ilyobacter polytropus (strain ATCC 51220 / DSM 2926 / LMG 16218 / CuHBu1)</name>
    <dbReference type="NCBI Taxonomy" id="572544"/>
    <lineage>
        <taxon>Bacteria</taxon>
        <taxon>Fusobacteriati</taxon>
        <taxon>Fusobacteriota</taxon>
        <taxon>Fusobacteriia</taxon>
        <taxon>Fusobacteriales</taxon>
        <taxon>Fusobacteriaceae</taxon>
        <taxon>Ilyobacter</taxon>
    </lineage>
</organism>
<dbReference type="RefSeq" id="WP_013387878.1">
    <property type="nucleotide sequence ID" value="NC_014632.1"/>
</dbReference>
<feature type="domain" description="Beta-lactamase class A catalytic" evidence="1">
    <location>
        <begin position="17"/>
        <end position="229"/>
    </location>
</feature>
<dbReference type="GO" id="GO:0008800">
    <property type="term" value="F:beta-lactamase activity"/>
    <property type="evidence" value="ECO:0007669"/>
    <property type="project" value="InterPro"/>
</dbReference>
<proteinExistence type="predicted"/>
<dbReference type="PANTHER" id="PTHR35333:SF3">
    <property type="entry name" value="BETA-LACTAMASE-TYPE TRANSPEPTIDASE FOLD CONTAINING PROTEIN"/>
    <property type="match status" value="1"/>
</dbReference>
<reference evidence="2 3" key="1">
    <citation type="journal article" date="2010" name="Stand. Genomic Sci.">
        <title>Complete genome sequence of Ilyobacter polytropus type strain (CuHbu1).</title>
        <authorList>
            <person name="Sikorski J."/>
            <person name="Chertkov O."/>
            <person name="Lapidus A."/>
            <person name="Nolan M."/>
            <person name="Lucas S."/>
            <person name="Del Rio T.G."/>
            <person name="Tice H."/>
            <person name="Cheng J.F."/>
            <person name="Tapia R."/>
            <person name="Han C."/>
            <person name="Goodwin L."/>
            <person name="Pitluck S."/>
            <person name="Liolios K."/>
            <person name="Ivanova N."/>
            <person name="Mavromatis K."/>
            <person name="Mikhailova N."/>
            <person name="Pati A."/>
            <person name="Chen A."/>
            <person name="Palaniappan K."/>
            <person name="Land M."/>
            <person name="Hauser L."/>
            <person name="Chang Y.J."/>
            <person name="Jeffries C.D."/>
            <person name="Brambilla E."/>
            <person name="Yasawong M."/>
            <person name="Rohde M."/>
            <person name="Pukall R."/>
            <person name="Spring S."/>
            <person name="Goker M."/>
            <person name="Woyke T."/>
            <person name="Bristow J."/>
            <person name="Eisen J.A."/>
            <person name="Markowitz V."/>
            <person name="Hugenholtz P."/>
            <person name="Kyrpides N.C."/>
            <person name="Klenk H.P."/>
        </authorList>
    </citation>
    <scope>NUCLEOTIDE SEQUENCE [LARGE SCALE GENOMIC DNA]</scope>
    <source>
        <strain evidence="3">ATCC 51220 / DSM 2926 / LMG 16218 / CuHBu1</strain>
    </source>
</reference>
<evidence type="ECO:0000313" key="2">
    <source>
        <dbReference type="EMBL" id="ADO83211.1"/>
    </source>
</evidence>
<dbReference type="GO" id="GO:0046677">
    <property type="term" value="P:response to antibiotic"/>
    <property type="evidence" value="ECO:0007669"/>
    <property type="project" value="InterPro"/>
</dbReference>
<dbReference type="SUPFAM" id="SSF56601">
    <property type="entry name" value="beta-lactamase/transpeptidase-like"/>
    <property type="match status" value="1"/>
</dbReference>